<evidence type="ECO:0000313" key="2">
    <source>
        <dbReference type="Proteomes" id="UP001150907"/>
    </source>
</evidence>
<dbReference type="Pfam" id="PF03357">
    <property type="entry name" value="Snf7"/>
    <property type="match status" value="1"/>
</dbReference>
<organism evidence="1 2">
    <name type="scientific">Coemansia thaxteri</name>
    <dbReference type="NCBI Taxonomy" id="2663907"/>
    <lineage>
        <taxon>Eukaryota</taxon>
        <taxon>Fungi</taxon>
        <taxon>Fungi incertae sedis</taxon>
        <taxon>Zoopagomycota</taxon>
        <taxon>Kickxellomycotina</taxon>
        <taxon>Kickxellomycetes</taxon>
        <taxon>Kickxellales</taxon>
        <taxon>Kickxellaceae</taxon>
        <taxon>Coemansia</taxon>
    </lineage>
</organism>
<dbReference type="GO" id="GO:0007034">
    <property type="term" value="P:vacuolar transport"/>
    <property type="evidence" value="ECO:0007669"/>
    <property type="project" value="InterPro"/>
</dbReference>
<dbReference type="Gene3D" id="6.10.140.1230">
    <property type="match status" value="1"/>
</dbReference>
<sequence length="180" mass="19964">MLARQATKCKKKETEERNKLKKHIEAGNGELARLHAANAIRKKNEALNLLKLSSRVDAVASRVQTAITMRQVTGTMASVVRGIDQTMENMNLEQISMVMDRFEAQFEDLDVQTGYMEGAIGGATTLSMPQEEIDLLMHQVADESGLELGEGMQELPASPREEVGEEAVLNERLHSLRNAE</sequence>
<protein>
    <submittedName>
        <fullName evidence="1">Uncharacterized protein</fullName>
    </submittedName>
</protein>
<reference evidence="1" key="1">
    <citation type="submission" date="2022-07" db="EMBL/GenBank/DDBJ databases">
        <title>Phylogenomic reconstructions and comparative analyses of Kickxellomycotina fungi.</title>
        <authorList>
            <person name="Reynolds N.K."/>
            <person name="Stajich J.E."/>
            <person name="Barry K."/>
            <person name="Grigoriev I.V."/>
            <person name="Crous P."/>
            <person name="Smith M.E."/>
        </authorList>
    </citation>
    <scope>NUCLEOTIDE SEQUENCE</scope>
    <source>
        <strain evidence="1">IMI 214461</strain>
    </source>
</reference>
<evidence type="ECO:0000313" key="1">
    <source>
        <dbReference type="EMBL" id="KAJ2005099.1"/>
    </source>
</evidence>
<dbReference type="OrthoDB" id="10266568at2759"/>
<dbReference type="PANTHER" id="PTHR10476">
    <property type="entry name" value="CHARGED MULTIVESICULAR BODY PROTEIN"/>
    <property type="match status" value="1"/>
</dbReference>
<accession>A0A9W8EFY0</accession>
<dbReference type="Proteomes" id="UP001150907">
    <property type="component" value="Unassembled WGS sequence"/>
</dbReference>
<comment type="caution">
    <text evidence="1">The sequence shown here is derived from an EMBL/GenBank/DDBJ whole genome shotgun (WGS) entry which is preliminary data.</text>
</comment>
<name>A0A9W8EFY0_9FUNG</name>
<dbReference type="AlphaFoldDB" id="A0A9W8EFY0"/>
<dbReference type="InterPro" id="IPR005024">
    <property type="entry name" value="Snf7_fam"/>
</dbReference>
<dbReference type="EMBL" id="JANBQF010000119">
    <property type="protein sequence ID" value="KAJ2005099.1"/>
    <property type="molecule type" value="Genomic_DNA"/>
</dbReference>
<gene>
    <name evidence="1" type="ORF">H4R26_002146</name>
</gene>
<keyword evidence="2" id="KW-1185">Reference proteome</keyword>
<proteinExistence type="predicted"/>